<evidence type="ECO:0000256" key="5">
    <source>
        <dbReference type="ARBA" id="ARBA00022490"/>
    </source>
</evidence>
<keyword evidence="8" id="KW-0072">Autophagy</keyword>
<evidence type="ECO:0000256" key="11">
    <source>
        <dbReference type="ARBA" id="ARBA00023069"/>
    </source>
</evidence>
<keyword evidence="12" id="KW-0472">Membrane</keyword>
<dbReference type="GO" id="GO:0015031">
    <property type="term" value="P:protein transport"/>
    <property type="evidence" value="ECO:0007669"/>
    <property type="project" value="UniProtKB-KW"/>
</dbReference>
<dbReference type="OMA" id="NLDEMCD"/>
<dbReference type="GO" id="GO:0000139">
    <property type="term" value="C:Golgi membrane"/>
    <property type="evidence" value="ECO:0007669"/>
    <property type="project" value="UniProtKB-SubCell"/>
</dbReference>
<evidence type="ECO:0000256" key="12">
    <source>
        <dbReference type="ARBA" id="ARBA00023136"/>
    </source>
</evidence>
<evidence type="ECO:0000256" key="3">
    <source>
        <dbReference type="ARBA" id="ARBA00022448"/>
    </source>
</evidence>
<dbReference type="GO" id="GO:0031201">
    <property type="term" value="C:SNARE complex"/>
    <property type="evidence" value="ECO:0007669"/>
    <property type="project" value="TreeGrafter"/>
</dbReference>
<comment type="function">
    <text evidence="15">SNAREs, soluble N-ethylmaleimide-sensitive factor-attachment protein receptors, are essential proteins for fusion of cellular membranes. SNAREs localized on opposing membranes assemble to form a trans-SNARE complex, an extended, parallel four alpha-helical bundle that drives membrane fusion. SNAP29 is a SNARE involved in autophagy through the direct control of autophagosome membrane fusion with the lysososome membrane. Also plays a role in ciliogenesis by regulating membrane fusions.</text>
</comment>
<evidence type="ECO:0000256" key="7">
    <source>
        <dbReference type="ARBA" id="ARBA00022927"/>
    </source>
</evidence>
<evidence type="ECO:0000256" key="2">
    <source>
        <dbReference type="ARBA" id="ARBA00009480"/>
    </source>
</evidence>
<dbReference type="OrthoDB" id="18679at2759"/>
<evidence type="ECO:0000256" key="16">
    <source>
        <dbReference type="ARBA" id="ARBA00037808"/>
    </source>
</evidence>
<keyword evidence="3" id="KW-0813">Transport</keyword>
<accession>A0A401RPC4</accession>
<evidence type="ECO:0000313" key="24">
    <source>
        <dbReference type="EMBL" id="GCC20031.1"/>
    </source>
</evidence>
<dbReference type="STRING" id="137246.A0A401RPC4"/>
<keyword evidence="4" id="KW-1003">Cell membrane</keyword>
<gene>
    <name evidence="24" type="ORF">chiPu_0018693</name>
</gene>
<dbReference type="AlphaFoldDB" id="A0A401RPC4"/>
<dbReference type="PANTHER" id="PTHR19305">
    <property type="entry name" value="SYNAPTOSOMAL ASSOCIATED PROTEIN"/>
    <property type="match status" value="1"/>
</dbReference>
<dbReference type="GO" id="GO:0031629">
    <property type="term" value="P:synaptic vesicle fusion to presynaptic active zone membrane"/>
    <property type="evidence" value="ECO:0007669"/>
    <property type="project" value="TreeGrafter"/>
</dbReference>
<dbReference type="Proteomes" id="UP000287033">
    <property type="component" value="Unassembled WGS sequence"/>
</dbReference>
<keyword evidence="14" id="KW-0968">Cytoplasmic vesicle</keyword>
<protein>
    <recommendedName>
        <fullName evidence="18">Synaptosomal-associated protein 29</fullName>
    </recommendedName>
    <alternativeName>
        <fullName evidence="19">Soluble 29 kDa NSF attachment protein</fullName>
    </alternativeName>
    <alternativeName>
        <fullName evidence="20">Vesicle-membrane fusion protein SNAP-29</fullName>
    </alternativeName>
</protein>
<dbReference type="InterPro" id="IPR000727">
    <property type="entry name" value="T_SNARE_dom"/>
</dbReference>
<dbReference type="CDD" id="cd15887">
    <property type="entry name" value="SNARE_SNAP29N"/>
    <property type="match status" value="1"/>
</dbReference>
<keyword evidence="25" id="KW-1185">Reference proteome</keyword>
<dbReference type="FunFam" id="1.20.5.110:FF:000041">
    <property type="entry name" value="Synaptosomal-associated protein 29"/>
    <property type="match status" value="1"/>
</dbReference>
<dbReference type="PANTHER" id="PTHR19305:SF9">
    <property type="entry name" value="SYNAPTOSOMAL-ASSOCIATED PROTEIN 29"/>
    <property type="match status" value="1"/>
</dbReference>
<dbReference type="GO" id="GO:0016082">
    <property type="term" value="P:synaptic vesicle priming"/>
    <property type="evidence" value="ECO:0007669"/>
    <property type="project" value="TreeGrafter"/>
</dbReference>
<dbReference type="GO" id="GO:0000421">
    <property type="term" value="C:autophagosome membrane"/>
    <property type="evidence" value="ECO:0007669"/>
    <property type="project" value="UniProtKB-SubCell"/>
</dbReference>
<name>A0A401RPC4_CHIPU</name>
<proteinExistence type="inferred from homology"/>
<dbReference type="FunFam" id="1.20.5.110:FF:000051">
    <property type="entry name" value="synaptosomal-associated protein 29"/>
    <property type="match status" value="1"/>
</dbReference>
<evidence type="ECO:0000256" key="8">
    <source>
        <dbReference type="ARBA" id="ARBA00023006"/>
    </source>
</evidence>
<dbReference type="CDD" id="cd15856">
    <property type="entry name" value="SNARE_SNAP29C"/>
    <property type="match status" value="1"/>
</dbReference>
<dbReference type="GO" id="GO:0006914">
    <property type="term" value="P:autophagy"/>
    <property type="evidence" value="ECO:0007669"/>
    <property type="project" value="UniProtKB-KW"/>
</dbReference>
<keyword evidence="9" id="KW-0333">Golgi apparatus</keyword>
<evidence type="ECO:0000259" key="23">
    <source>
        <dbReference type="PROSITE" id="PS50192"/>
    </source>
</evidence>
<evidence type="ECO:0000256" key="19">
    <source>
        <dbReference type="ARBA" id="ARBA00042308"/>
    </source>
</evidence>
<feature type="region of interest" description="Disordered" evidence="22">
    <location>
        <begin position="1"/>
        <end position="70"/>
    </location>
</feature>
<evidence type="ECO:0000256" key="1">
    <source>
        <dbReference type="ARBA" id="ARBA00004395"/>
    </source>
</evidence>
<keyword evidence="11" id="KW-0969">Cilium</keyword>
<evidence type="ECO:0000256" key="10">
    <source>
        <dbReference type="ARBA" id="ARBA00023054"/>
    </source>
</evidence>
<dbReference type="Gene3D" id="1.20.5.110">
    <property type="match status" value="2"/>
</dbReference>
<evidence type="ECO:0000256" key="15">
    <source>
        <dbReference type="ARBA" id="ARBA00037064"/>
    </source>
</evidence>
<dbReference type="GO" id="GO:0031410">
    <property type="term" value="C:cytoplasmic vesicle"/>
    <property type="evidence" value="ECO:0007669"/>
    <property type="project" value="UniProtKB-KW"/>
</dbReference>
<evidence type="ECO:0000256" key="20">
    <source>
        <dbReference type="ARBA" id="ARBA00043032"/>
    </source>
</evidence>
<evidence type="ECO:0000256" key="21">
    <source>
        <dbReference type="ARBA" id="ARBA00046522"/>
    </source>
</evidence>
<dbReference type="GO" id="GO:0098793">
    <property type="term" value="C:presynapse"/>
    <property type="evidence" value="ECO:0007669"/>
    <property type="project" value="GOC"/>
</dbReference>
<comment type="subcellular location">
    <subcellularLocation>
        <location evidence="16">Cell projection</location>
        <location evidence="16">Cilium membrane</location>
        <topology evidence="16">Peripheral membrane protein</topology>
    </subcellularLocation>
    <subcellularLocation>
        <location evidence="17">Cytoplasmic vesicle</location>
        <location evidence="17">Autophagosome membrane</location>
        <topology evidence="17">Peripheral membrane protein</topology>
    </subcellularLocation>
    <subcellularLocation>
        <location evidence="1">Golgi apparatus membrane</location>
        <topology evidence="1">Peripheral membrane protein</topology>
    </subcellularLocation>
</comment>
<evidence type="ECO:0000256" key="17">
    <source>
        <dbReference type="ARBA" id="ARBA00037854"/>
    </source>
</evidence>
<keyword evidence="7" id="KW-0653">Protein transport</keyword>
<organism evidence="24 25">
    <name type="scientific">Chiloscyllium punctatum</name>
    <name type="common">Brownbanded bambooshark</name>
    <name type="synonym">Hemiscyllium punctatum</name>
    <dbReference type="NCBI Taxonomy" id="137246"/>
    <lineage>
        <taxon>Eukaryota</taxon>
        <taxon>Metazoa</taxon>
        <taxon>Chordata</taxon>
        <taxon>Craniata</taxon>
        <taxon>Vertebrata</taxon>
        <taxon>Chondrichthyes</taxon>
        <taxon>Elasmobranchii</taxon>
        <taxon>Galeomorphii</taxon>
        <taxon>Galeoidea</taxon>
        <taxon>Orectolobiformes</taxon>
        <taxon>Hemiscylliidae</taxon>
        <taxon>Chiloscyllium</taxon>
    </lineage>
</organism>
<evidence type="ECO:0000256" key="18">
    <source>
        <dbReference type="ARBA" id="ARBA00041113"/>
    </source>
</evidence>
<dbReference type="GO" id="GO:0060170">
    <property type="term" value="C:ciliary membrane"/>
    <property type="evidence" value="ECO:0007669"/>
    <property type="project" value="UniProtKB-SubCell"/>
</dbReference>
<comment type="subunit">
    <text evidence="21">Forms a SNARE complex, composed of VAMP8, SNAP29 and STX17, involved in fusion of autophagosome with lysosome. Interacts with multiple syntaxins including STX6. Interacts with EIPR1. Interacts with STX17; this interaction is increased in the absence of TMEM39A.</text>
</comment>
<evidence type="ECO:0000256" key="4">
    <source>
        <dbReference type="ARBA" id="ARBA00022475"/>
    </source>
</evidence>
<feature type="domain" description="T-SNARE coiled-coil homology" evidence="23">
    <location>
        <begin position="203"/>
        <end position="265"/>
    </location>
</feature>
<comment type="caution">
    <text evidence="24">The sequence shown here is derived from an EMBL/GenBank/DDBJ whole genome shotgun (WGS) entry which is preliminary data.</text>
</comment>
<evidence type="ECO:0000256" key="13">
    <source>
        <dbReference type="ARBA" id="ARBA00023273"/>
    </source>
</evidence>
<dbReference type="SMART" id="SM00397">
    <property type="entry name" value="t_SNARE"/>
    <property type="match status" value="2"/>
</dbReference>
<keyword evidence="5" id="KW-0963">Cytoplasm</keyword>
<sequence length="265" mass="29369">MSAYPNRHNPFADDDEDEPEVSGGRRSQPGAWEDGPGPGPGPGGSSADDRQWSLRQQALRSAERAVQSSGRSVALMYESEQVGTEAAKELLRQGESLKRSENMVDKMDQDLKVSQRHINSIKSIFGGITNYFKSKNPEPQAPRVPETQTCSRLKDALDKSMQQENEYRANHPNLRKLDTSGFGAASSSAALEDDRYSKNNVLHSYHAQIDNSLDELSSGLGRLKGLAIGLQSEIDDQDQIIDRLTTKTERLDSKIIATDRQIRKL</sequence>
<evidence type="ECO:0000256" key="22">
    <source>
        <dbReference type="SAM" id="MobiDB-lite"/>
    </source>
</evidence>
<keyword evidence="10" id="KW-0175">Coiled coil</keyword>
<dbReference type="SUPFAM" id="SSF58038">
    <property type="entry name" value="SNARE fusion complex"/>
    <property type="match status" value="2"/>
</dbReference>
<evidence type="ECO:0000256" key="9">
    <source>
        <dbReference type="ARBA" id="ARBA00023034"/>
    </source>
</evidence>
<dbReference type="PROSITE" id="PS50192">
    <property type="entry name" value="T_SNARE"/>
    <property type="match status" value="1"/>
</dbReference>
<reference evidence="24 25" key="1">
    <citation type="journal article" date="2018" name="Nat. Ecol. Evol.">
        <title>Shark genomes provide insights into elasmobranch evolution and the origin of vertebrates.</title>
        <authorList>
            <person name="Hara Y"/>
            <person name="Yamaguchi K"/>
            <person name="Onimaru K"/>
            <person name="Kadota M"/>
            <person name="Koyanagi M"/>
            <person name="Keeley SD"/>
            <person name="Tatsumi K"/>
            <person name="Tanaka K"/>
            <person name="Motone F"/>
            <person name="Kageyama Y"/>
            <person name="Nozu R"/>
            <person name="Adachi N"/>
            <person name="Nishimura O"/>
            <person name="Nakagawa R"/>
            <person name="Tanegashima C"/>
            <person name="Kiyatake I"/>
            <person name="Matsumoto R"/>
            <person name="Murakumo K"/>
            <person name="Nishida K"/>
            <person name="Terakita A"/>
            <person name="Kuratani S"/>
            <person name="Sato K"/>
            <person name="Hyodo S Kuraku.S."/>
        </authorList>
    </citation>
    <scope>NUCLEOTIDE SEQUENCE [LARGE SCALE GENOMIC DNA]</scope>
</reference>
<evidence type="ECO:0000256" key="14">
    <source>
        <dbReference type="ARBA" id="ARBA00023329"/>
    </source>
</evidence>
<dbReference type="GO" id="GO:0019905">
    <property type="term" value="F:syntaxin binding"/>
    <property type="evidence" value="ECO:0007669"/>
    <property type="project" value="TreeGrafter"/>
</dbReference>
<dbReference type="GO" id="GO:0005484">
    <property type="term" value="F:SNAP receptor activity"/>
    <property type="evidence" value="ECO:0007669"/>
    <property type="project" value="TreeGrafter"/>
</dbReference>
<keyword evidence="6" id="KW-0597">Phosphoprotein</keyword>
<keyword evidence="13" id="KW-0966">Cell projection</keyword>
<comment type="similarity">
    <text evidence="2">Belongs to the SNAP-25 family.</text>
</comment>
<evidence type="ECO:0000256" key="6">
    <source>
        <dbReference type="ARBA" id="ARBA00022553"/>
    </source>
</evidence>
<dbReference type="EMBL" id="BEZZ01001654">
    <property type="protein sequence ID" value="GCC20031.1"/>
    <property type="molecule type" value="Genomic_DNA"/>
</dbReference>
<evidence type="ECO:0000313" key="25">
    <source>
        <dbReference type="Proteomes" id="UP000287033"/>
    </source>
</evidence>